<dbReference type="PANTHER" id="PTHR28093:SF1">
    <property type="entry name" value="MORPHOGENESIS-RELATED PROTEIN MSB1"/>
    <property type="match status" value="1"/>
</dbReference>
<dbReference type="PANTHER" id="PTHR28093">
    <property type="entry name" value="MORPHOGENESIS-RELATED PROTEIN MSB1"/>
    <property type="match status" value="1"/>
</dbReference>
<name>A0A0D6ZZN5_9AGAR</name>
<feature type="non-terminal residue" evidence="2">
    <location>
        <position position="1"/>
    </location>
</feature>
<dbReference type="Gene3D" id="1.10.555.10">
    <property type="entry name" value="Rho GTPase activation protein"/>
    <property type="match status" value="1"/>
</dbReference>
<proteinExistence type="predicted"/>
<sequence>RAAQYPLRAFSQYLIPALPEAHSRLLITLLDLISSLAAHAEANGMSGSRVTKLFGLWLLTSRRAQHGDDWPAFYARWNEMGRKLEHLFLCRIRDEWAEHPMPRRLTEIVSRYPYGTTAEDALIARPRFSTRQHPALYVRVDTKLAENAEMPPRPHPMDVATDAFRA</sequence>
<accession>A0A0D6ZZN5</accession>
<evidence type="ECO:0000313" key="2">
    <source>
        <dbReference type="EMBL" id="KIY42970.1"/>
    </source>
</evidence>
<dbReference type="InterPro" id="IPR037508">
    <property type="entry name" value="Msb1/Mug8"/>
</dbReference>
<feature type="domain" description="Meiotically up-regulated protein Msb1/Mug8" evidence="1">
    <location>
        <begin position="3"/>
        <end position="115"/>
    </location>
</feature>
<dbReference type="Pfam" id="PF08101">
    <property type="entry name" value="Msb1-Mug8_dom"/>
    <property type="match status" value="1"/>
</dbReference>
<dbReference type="InterPro" id="IPR012965">
    <property type="entry name" value="Msb1/Mug8_dom"/>
</dbReference>
<reference evidence="2 3" key="1">
    <citation type="journal article" date="2015" name="Fungal Genet. Biol.">
        <title>Evolution of novel wood decay mechanisms in Agaricales revealed by the genome sequences of Fistulina hepatica and Cylindrobasidium torrendii.</title>
        <authorList>
            <person name="Floudas D."/>
            <person name="Held B.W."/>
            <person name="Riley R."/>
            <person name="Nagy L.G."/>
            <person name="Koehler G."/>
            <person name="Ransdell A.S."/>
            <person name="Younus H."/>
            <person name="Chow J."/>
            <person name="Chiniquy J."/>
            <person name="Lipzen A."/>
            <person name="Tritt A."/>
            <person name="Sun H."/>
            <person name="Haridas S."/>
            <person name="LaButti K."/>
            <person name="Ohm R.A."/>
            <person name="Kues U."/>
            <person name="Blanchette R.A."/>
            <person name="Grigoriev I.V."/>
            <person name="Minto R.E."/>
            <person name="Hibbett D.S."/>
        </authorList>
    </citation>
    <scope>NUCLEOTIDE SEQUENCE [LARGE SCALE GENOMIC DNA]</scope>
    <source>
        <strain evidence="2 3">ATCC 64428</strain>
    </source>
</reference>
<dbReference type="SUPFAM" id="SSF48350">
    <property type="entry name" value="GTPase activation domain, GAP"/>
    <property type="match status" value="1"/>
</dbReference>
<protein>
    <recommendedName>
        <fullName evidence="1">Meiotically up-regulated protein Msb1/Mug8 domain-containing protein</fullName>
    </recommendedName>
</protein>
<evidence type="ECO:0000313" key="3">
    <source>
        <dbReference type="Proteomes" id="UP000054144"/>
    </source>
</evidence>
<dbReference type="OrthoDB" id="3362494at2759"/>
<feature type="non-terminal residue" evidence="2">
    <location>
        <position position="166"/>
    </location>
</feature>
<dbReference type="AlphaFoldDB" id="A0A0D6ZZN5"/>
<dbReference type="InterPro" id="IPR008936">
    <property type="entry name" value="Rho_GTPase_activation_prot"/>
</dbReference>
<organism evidence="2 3">
    <name type="scientific">Fistulina hepatica ATCC 64428</name>
    <dbReference type="NCBI Taxonomy" id="1128425"/>
    <lineage>
        <taxon>Eukaryota</taxon>
        <taxon>Fungi</taxon>
        <taxon>Dikarya</taxon>
        <taxon>Basidiomycota</taxon>
        <taxon>Agaricomycotina</taxon>
        <taxon>Agaricomycetes</taxon>
        <taxon>Agaricomycetidae</taxon>
        <taxon>Agaricales</taxon>
        <taxon>Fistulinaceae</taxon>
        <taxon>Fistulina</taxon>
    </lineage>
</organism>
<dbReference type="Proteomes" id="UP000054144">
    <property type="component" value="Unassembled WGS sequence"/>
</dbReference>
<dbReference type="EMBL" id="KN882148">
    <property type="protein sequence ID" value="KIY42970.1"/>
    <property type="molecule type" value="Genomic_DNA"/>
</dbReference>
<gene>
    <name evidence="2" type="ORF">FISHEDRAFT_24894</name>
</gene>
<keyword evidence="3" id="KW-1185">Reference proteome</keyword>
<evidence type="ECO:0000259" key="1">
    <source>
        <dbReference type="Pfam" id="PF08101"/>
    </source>
</evidence>